<organism evidence="2 3">
    <name type="scientific">Stephania cephalantha</name>
    <dbReference type="NCBI Taxonomy" id="152367"/>
    <lineage>
        <taxon>Eukaryota</taxon>
        <taxon>Viridiplantae</taxon>
        <taxon>Streptophyta</taxon>
        <taxon>Embryophyta</taxon>
        <taxon>Tracheophyta</taxon>
        <taxon>Spermatophyta</taxon>
        <taxon>Magnoliopsida</taxon>
        <taxon>Ranunculales</taxon>
        <taxon>Menispermaceae</taxon>
        <taxon>Menispermoideae</taxon>
        <taxon>Cissampelideae</taxon>
        <taxon>Stephania</taxon>
    </lineage>
</organism>
<evidence type="ECO:0000313" key="3">
    <source>
        <dbReference type="Proteomes" id="UP001419268"/>
    </source>
</evidence>
<evidence type="ECO:0000313" key="2">
    <source>
        <dbReference type="EMBL" id="KAK9140354.1"/>
    </source>
</evidence>
<accession>A0AAP0JV00</accession>
<proteinExistence type="predicted"/>
<sequence>MRLIQEVDIPEGEHFEGYEFPHESDPQVDFDKRKYLYYNFLYLDGDGNDDEVQEEPPTYEAPPAPKKQPLLIHCTSDLAPLSNMSPSSTYLPAHFGTAIDTYFAYQGIDGHLYLPRLVRDDRGSDSGRQTSSH</sequence>
<dbReference type="Proteomes" id="UP001419268">
    <property type="component" value="Unassembled WGS sequence"/>
</dbReference>
<protein>
    <submittedName>
        <fullName evidence="2">Uncharacterized protein</fullName>
    </submittedName>
</protein>
<evidence type="ECO:0000256" key="1">
    <source>
        <dbReference type="SAM" id="MobiDB-lite"/>
    </source>
</evidence>
<comment type="caution">
    <text evidence="2">The sequence shown here is derived from an EMBL/GenBank/DDBJ whole genome shotgun (WGS) entry which is preliminary data.</text>
</comment>
<reference evidence="2 3" key="1">
    <citation type="submission" date="2024-01" db="EMBL/GenBank/DDBJ databases">
        <title>Genome assemblies of Stephania.</title>
        <authorList>
            <person name="Yang L."/>
        </authorList>
    </citation>
    <scope>NUCLEOTIDE SEQUENCE [LARGE SCALE GENOMIC DNA]</scope>
    <source>
        <strain evidence="2">JXDWG</strain>
        <tissue evidence="2">Leaf</tissue>
    </source>
</reference>
<dbReference type="AlphaFoldDB" id="A0AAP0JV00"/>
<dbReference type="EMBL" id="JBBNAG010000004">
    <property type="protein sequence ID" value="KAK9140354.1"/>
    <property type="molecule type" value="Genomic_DNA"/>
</dbReference>
<gene>
    <name evidence="2" type="ORF">Scep_010035</name>
</gene>
<name>A0AAP0JV00_9MAGN</name>
<keyword evidence="3" id="KW-1185">Reference proteome</keyword>
<feature type="region of interest" description="Disordered" evidence="1">
    <location>
        <begin position="47"/>
        <end position="68"/>
    </location>
</feature>